<feature type="chain" id="PRO_5037609425" description="Peptidase A1 domain-containing protein" evidence="5">
    <location>
        <begin position="19"/>
        <end position="486"/>
    </location>
</feature>
<proteinExistence type="inferred from homology"/>
<dbReference type="Pfam" id="PF14543">
    <property type="entry name" value="TAXi_N"/>
    <property type="match status" value="1"/>
</dbReference>
<evidence type="ECO:0000259" key="6">
    <source>
        <dbReference type="PROSITE" id="PS51767"/>
    </source>
</evidence>
<dbReference type="InterPro" id="IPR033121">
    <property type="entry name" value="PEPTIDASE_A1"/>
</dbReference>
<feature type="compositionally biased region" description="Polar residues" evidence="4">
    <location>
        <begin position="136"/>
        <end position="146"/>
    </location>
</feature>
<dbReference type="SUPFAM" id="SSF50630">
    <property type="entry name" value="Acid proteases"/>
    <property type="match status" value="1"/>
</dbReference>
<evidence type="ECO:0000256" key="5">
    <source>
        <dbReference type="SAM" id="SignalP"/>
    </source>
</evidence>
<keyword evidence="3" id="KW-1015">Disulfide bond</keyword>
<gene>
    <name evidence="7" type="ORF">BDA96_10G017100</name>
</gene>
<name>A0A921PXS2_SORBI</name>
<feature type="disulfide bond" evidence="3">
    <location>
        <begin position="181"/>
        <end position="186"/>
    </location>
</feature>
<dbReference type="InterPro" id="IPR032799">
    <property type="entry name" value="TAXi_C"/>
</dbReference>
<reference evidence="7" key="2">
    <citation type="submission" date="2020-10" db="EMBL/GenBank/DDBJ databases">
        <authorList>
            <person name="Cooper E.A."/>
            <person name="Brenton Z.W."/>
            <person name="Flinn B.S."/>
            <person name="Jenkins J."/>
            <person name="Shu S."/>
            <person name="Flowers D."/>
            <person name="Luo F."/>
            <person name="Wang Y."/>
            <person name="Xia P."/>
            <person name="Barry K."/>
            <person name="Daum C."/>
            <person name="Lipzen A."/>
            <person name="Yoshinaga Y."/>
            <person name="Schmutz J."/>
            <person name="Saski C."/>
            <person name="Vermerris W."/>
            <person name="Kresovich S."/>
        </authorList>
    </citation>
    <scope>NUCLEOTIDE SEQUENCE</scope>
</reference>
<dbReference type="AlphaFoldDB" id="A0A921PXS2"/>
<organism evidence="7 8">
    <name type="scientific">Sorghum bicolor</name>
    <name type="common">Sorghum</name>
    <name type="synonym">Sorghum vulgare</name>
    <dbReference type="NCBI Taxonomy" id="4558"/>
    <lineage>
        <taxon>Eukaryota</taxon>
        <taxon>Viridiplantae</taxon>
        <taxon>Streptophyta</taxon>
        <taxon>Embryophyta</taxon>
        <taxon>Tracheophyta</taxon>
        <taxon>Spermatophyta</taxon>
        <taxon>Magnoliopsida</taxon>
        <taxon>Liliopsida</taxon>
        <taxon>Poales</taxon>
        <taxon>Poaceae</taxon>
        <taxon>PACMAD clade</taxon>
        <taxon>Panicoideae</taxon>
        <taxon>Andropogonodae</taxon>
        <taxon>Andropogoneae</taxon>
        <taxon>Sorghinae</taxon>
        <taxon>Sorghum</taxon>
    </lineage>
</organism>
<keyword evidence="5" id="KW-0732">Signal</keyword>
<evidence type="ECO:0000313" key="7">
    <source>
        <dbReference type="EMBL" id="KAG0512478.1"/>
    </source>
</evidence>
<dbReference type="PANTHER" id="PTHR13683:SF330">
    <property type="entry name" value="OS06G0118700 PROTEIN"/>
    <property type="match status" value="1"/>
</dbReference>
<evidence type="ECO:0000256" key="2">
    <source>
        <dbReference type="PIRSR" id="PIRSR601461-1"/>
    </source>
</evidence>
<dbReference type="PANTHER" id="PTHR13683">
    <property type="entry name" value="ASPARTYL PROTEASES"/>
    <property type="match status" value="1"/>
</dbReference>
<evidence type="ECO:0000256" key="3">
    <source>
        <dbReference type="PIRSR" id="PIRSR601461-2"/>
    </source>
</evidence>
<dbReference type="Proteomes" id="UP000807115">
    <property type="component" value="Chromosome 10"/>
</dbReference>
<reference evidence="7" key="1">
    <citation type="journal article" date="2019" name="BMC Genomics">
        <title>A new reference genome for Sorghum bicolor reveals high levels of sequence similarity between sweet and grain genotypes: implications for the genetics of sugar metabolism.</title>
        <authorList>
            <person name="Cooper E.A."/>
            <person name="Brenton Z.W."/>
            <person name="Flinn B.S."/>
            <person name="Jenkins J."/>
            <person name="Shu S."/>
            <person name="Flowers D."/>
            <person name="Luo F."/>
            <person name="Wang Y."/>
            <person name="Xia P."/>
            <person name="Barry K."/>
            <person name="Daum C."/>
            <person name="Lipzen A."/>
            <person name="Yoshinaga Y."/>
            <person name="Schmutz J."/>
            <person name="Saski C."/>
            <person name="Vermerris W."/>
            <person name="Kresovich S."/>
        </authorList>
    </citation>
    <scope>NUCLEOTIDE SEQUENCE</scope>
</reference>
<dbReference type="FunFam" id="2.40.70.10:FF:000013">
    <property type="entry name" value="Aspartyl protease AED1"/>
    <property type="match status" value="1"/>
</dbReference>
<dbReference type="EMBL" id="CM027689">
    <property type="protein sequence ID" value="KAG0512478.1"/>
    <property type="molecule type" value="Genomic_DNA"/>
</dbReference>
<sequence>MVVLPILFLLLGCPTSRAADEELELTVVDVSLLQEPRASCSGHRVMPPHPYNNSWVPLFRPLGPCSPSFKGAAAAAARTKPSLADVLRQDRLRVHHIHRRVSGSSRGARASKGSFKEPVSVEETQLHHQAAISVEVGTSQTSSEPSSGIHPAAATDGSSSPPVTVVLDTAGDVPWMRCVPCTFAQCADYDPTRSSTYSAFPCNSSACKQLGRYANGCDANGQCQYMVVTAGDSFTTSGTYSSDVLTINSGDRVEGFRFGCSQNEQGSFENQADGIMALGRGVQSLMAQTSSTYGDAFSYCLPPTETTKGFFQIGVPIGASYRFVTTPMLKERGGASAAAATLYRALLLAITVDGKELNVPAEVFAAGTVMDSRTIITRLPVTAYGALRAAFRNRMRYRVAPPQEELDTCYDLTGVRYPRLPRIALVFDGNAVVEMDRSGILLNGCLAFASNDDDSSPSILGNVQQQTIQVLHDVGGGRIGFRSAAC</sequence>
<evidence type="ECO:0000313" key="8">
    <source>
        <dbReference type="Proteomes" id="UP000807115"/>
    </source>
</evidence>
<dbReference type="Gramene" id="EER89096">
    <property type="protein sequence ID" value="EER89096"/>
    <property type="gene ID" value="SORBI_3010G014500"/>
</dbReference>
<dbReference type="InterPro" id="IPR021109">
    <property type="entry name" value="Peptidase_aspartic_dom_sf"/>
</dbReference>
<comment type="similarity">
    <text evidence="1">Belongs to the peptidase A1 family.</text>
</comment>
<feature type="domain" description="Peptidase A1" evidence="6">
    <location>
        <begin position="150"/>
        <end position="482"/>
    </location>
</feature>
<evidence type="ECO:0000256" key="1">
    <source>
        <dbReference type="ARBA" id="ARBA00007447"/>
    </source>
</evidence>
<evidence type="ECO:0000256" key="4">
    <source>
        <dbReference type="SAM" id="MobiDB-lite"/>
    </source>
</evidence>
<dbReference type="InterPro" id="IPR032861">
    <property type="entry name" value="TAXi_N"/>
</dbReference>
<feature type="region of interest" description="Disordered" evidence="4">
    <location>
        <begin position="136"/>
        <end position="161"/>
    </location>
</feature>
<protein>
    <recommendedName>
        <fullName evidence="6">Peptidase A1 domain-containing protein</fullName>
    </recommendedName>
</protein>
<dbReference type="InterPro" id="IPR001461">
    <property type="entry name" value="Aspartic_peptidase_A1"/>
</dbReference>
<dbReference type="OrthoDB" id="654061at2759"/>
<dbReference type="GO" id="GO:0004190">
    <property type="term" value="F:aspartic-type endopeptidase activity"/>
    <property type="evidence" value="ECO:0007669"/>
    <property type="project" value="InterPro"/>
</dbReference>
<accession>A0A921PXS2</accession>
<comment type="caution">
    <text evidence="7">The sequence shown here is derived from an EMBL/GenBank/DDBJ whole genome shotgun (WGS) entry which is preliminary data.</text>
</comment>
<dbReference type="Gene3D" id="2.40.70.10">
    <property type="entry name" value="Acid Proteases"/>
    <property type="match status" value="2"/>
</dbReference>
<dbReference type="Pfam" id="PF14541">
    <property type="entry name" value="TAXi_C"/>
    <property type="match status" value="1"/>
</dbReference>
<dbReference type="KEGG" id="sbi:8066924"/>
<dbReference type="GO" id="GO:0006508">
    <property type="term" value="P:proteolysis"/>
    <property type="evidence" value="ECO:0007669"/>
    <property type="project" value="InterPro"/>
</dbReference>
<dbReference type="OMA" id="NMPGILG"/>
<dbReference type="PROSITE" id="PS51767">
    <property type="entry name" value="PEPTIDASE_A1"/>
    <property type="match status" value="1"/>
</dbReference>
<feature type="active site" evidence="2">
    <location>
        <position position="371"/>
    </location>
</feature>
<feature type="signal peptide" evidence="5">
    <location>
        <begin position="1"/>
        <end position="18"/>
    </location>
</feature>
<feature type="active site" evidence="2">
    <location>
        <position position="168"/>
    </location>
</feature>